<reference evidence="1" key="2">
    <citation type="submission" date="2018-04" db="EMBL/GenBank/DDBJ databases">
        <title>OnivRS2 (Oryza nivara Reference Sequence Version 2).</title>
        <authorList>
            <person name="Zhang J."/>
            <person name="Kudrna D."/>
            <person name="Lee S."/>
            <person name="Talag J."/>
            <person name="Rajasekar S."/>
            <person name="Welchert J."/>
            <person name="Hsing Y.-I."/>
            <person name="Wing R.A."/>
        </authorList>
    </citation>
    <scope>NUCLEOTIDE SEQUENCE [LARGE SCALE GENOMIC DNA]</scope>
    <source>
        <strain evidence="1">SL10</strain>
    </source>
</reference>
<sequence>MHTHPYERTHAKSYPYEYLRRLGRQILEIDEVTTGGSLSTGFKSGMHREHEPKSVTVQKRVFRTVDLQARSSTATRCRRVLCVLR</sequence>
<reference evidence="1" key="1">
    <citation type="submission" date="2015-04" db="UniProtKB">
        <authorList>
            <consortium name="EnsemblPlants"/>
        </authorList>
    </citation>
    <scope>IDENTIFICATION</scope>
    <source>
        <strain evidence="1">SL10</strain>
    </source>
</reference>
<organism evidence="1">
    <name type="scientific">Oryza nivara</name>
    <name type="common">Indian wild rice</name>
    <name type="synonym">Oryza sativa f. spontanea</name>
    <dbReference type="NCBI Taxonomy" id="4536"/>
    <lineage>
        <taxon>Eukaryota</taxon>
        <taxon>Viridiplantae</taxon>
        <taxon>Streptophyta</taxon>
        <taxon>Embryophyta</taxon>
        <taxon>Tracheophyta</taxon>
        <taxon>Spermatophyta</taxon>
        <taxon>Magnoliopsida</taxon>
        <taxon>Liliopsida</taxon>
        <taxon>Poales</taxon>
        <taxon>Poaceae</taxon>
        <taxon>BOP clade</taxon>
        <taxon>Oryzoideae</taxon>
        <taxon>Oryzeae</taxon>
        <taxon>Oryzinae</taxon>
        <taxon>Oryza</taxon>
    </lineage>
</organism>
<dbReference type="HOGENOM" id="CLU_2516522_0_0_1"/>
<dbReference type="EnsemblPlants" id="ONIVA05G22700.1">
    <property type="protein sequence ID" value="ONIVA05G22700.1"/>
    <property type="gene ID" value="ONIVA05G22700"/>
</dbReference>
<dbReference type="Gramene" id="ONIVA05G22700.1">
    <property type="protein sequence ID" value="ONIVA05G22700.1"/>
    <property type="gene ID" value="ONIVA05G22700"/>
</dbReference>
<dbReference type="Proteomes" id="UP000006591">
    <property type="component" value="Chromosome 5"/>
</dbReference>
<evidence type="ECO:0000313" key="2">
    <source>
        <dbReference type="Proteomes" id="UP000006591"/>
    </source>
</evidence>
<evidence type="ECO:0000313" key="1">
    <source>
        <dbReference type="EnsemblPlants" id="ONIVA05G22700.1"/>
    </source>
</evidence>
<keyword evidence="2" id="KW-1185">Reference proteome</keyword>
<dbReference type="AlphaFoldDB" id="A0A0E0HGJ2"/>
<protein>
    <submittedName>
        <fullName evidence="1">Uncharacterized protein</fullName>
    </submittedName>
</protein>
<accession>A0A0E0HGJ2</accession>
<proteinExistence type="predicted"/>
<name>A0A0E0HGJ2_ORYNI</name>